<comment type="caution">
    <text evidence="8">The sequence shown here is derived from an EMBL/GenBank/DDBJ whole genome shotgun (WGS) entry which is preliminary data.</text>
</comment>
<evidence type="ECO:0000256" key="3">
    <source>
        <dbReference type="ARBA" id="ARBA00022692"/>
    </source>
</evidence>
<keyword evidence="4 6" id="KW-1133">Transmembrane helix</keyword>
<comment type="subcellular location">
    <subcellularLocation>
        <location evidence="1">Cell membrane</location>
        <topology evidence="1">Multi-pass membrane protein</topology>
    </subcellularLocation>
</comment>
<dbReference type="InterPro" id="IPR010432">
    <property type="entry name" value="RDD"/>
</dbReference>
<evidence type="ECO:0000256" key="2">
    <source>
        <dbReference type="ARBA" id="ARBA00022475"/>
    </source>
</evidence>
<keyword evidence="3 6" id="KW-0812">Transmembrane</keyword>
<dbReference type="EMBL" id="QKZV01000011">
    <property type="protein sequence ID" value="PZX60092.1"/>
    <property type="molecule type" value="Genomic_DNA"/>
</dbReference>
<evidence type="ECO:0000259" key="7">
    <source>
        <dbReference type="Pfam" id="PF06271"/>
    </source>
</evidence>
<dbReference type="Pfam" id="PF06271">
    <property type="entry name" value="RDD"/>
    <property type="match status" value="1"/>
</dbReference>
<name>A0A2W7TAA0_9BACT</name>
<organism evidence="8 9">
    <name type="scientific">Hydrotalea sandarakina</name>
    <dbReference type="NCBI Taxonomy" id="1004304"/>
    <lineage>
        <taxon>Bacteria</taxon>
        <taxon>Pseudomonadati</taxon>
        <taxon>Bacteroidota</taxon>
        <taxon>Chitinophagia</taxon>
        <taxon>Chitinophagales</taxon>
        <taxon>Chitinophagaceae</taxon>
        <taxon>Hydrotalea</taxon>
    </lineage>
</organism>
<evidence type="ECO:0000313" key="8">
    <source>
        <dbReference type="EMBL" id="PZX60092.1"/>
    </source>
</evidence>
<keyword evidence="9" id="KW-1185">Reference proteome</keyword>
<dbReference type="GO" id="GO:0005886">
    <property type="term" value="C:plasma membrane"/>
    <property type="evidence" value="ECO:0007669"/>
    <property type="project" value="UniProtKB-SubCell"/>
</dbReference>
<reference evidence="8 9" key="1">
    <citation type="submission" date="2018-06" db="EMBL/GenBank/DDBJ databases">
        <title>Genomic Encyclopedia of Archaeal and Bacterial Type Strains, Phase II (KMG-II): from individual species to whole genera.</title>
        <authorList>
            <person name="Goeker M."/>
        </authorList>
    </citation>
    <scope>NUCLEOTIDE SEQUENCE [LARGE SCALE GENOMIC DNA]</scope>
    <source>
        <strain evidence="8 9">DSM 23241</strain>
    </source>
</reference>
<gene>
    <name evidence="8" type="ORF">LX80_02661</name>
</gene>
<dbReference type="AlphaFoldDB" id="A0A2W7TAA0"/>
<evidence type="ECO:0000256" key="5">
    <source>
        <dbReference type="ARBA" id="ARBA00023136"/>
    </source>
</evidence>
<dbReference type="Proteomes" id="UP000249720">
    <property type="component" value="Unassembled WGS sequence"/>
</dbReference>
<protein>
    <submittedName>
        <fullName evidence="8">Putative RDD family membrane protein YckC</fullName>
    </submittedName>
</protein>
<keyword evidence="2" id="KW-1003">Cell membrane</keyword>
<evidence type="ECO:0000313" key="9">
    <source>
        <dbReference type="Proteomes" id="UP000249720"/>
    </source>
</evidence>
<evidence type="ECO:0000256" key="1">
    <source>
        <dbReference type="ARBA" id="ARBA00004651"/>
    </source>
</evidence>
<dbReference type="PANTHER" id="PTHR36115">
    <property type="entry name" value="PROLINE-RICH ANTIGEN HOMOLOG-RELATED"/>
    <property type="match status" value="1"/>
</dbReference>
<feature type="domain" description="RDD" evidence="7">
    <location>
        <begin position="18"/>
        <end position="160"/>
    </location>
</feature>
<keyword evidence="5 6" id="KW-0472">Membrane</keyword>
<evidence type="ECO:0000256" key="4">
    <source>
        <dbReference type="ARBA" id="ARBA00022989"/>
    </source>
</evidence>
<dbReference type="RefSeq" id="WP_111297147.1">
    <property type="nucleotide sequence ID" value="NZ_QKZV01000011.1"/>
</dbReference>
<dbReference type="OrthoDB" id="9793824at2"/>
<feature type="transmembrane region" description="Helical" evidence="6">
    <location>
        <begin position="76"/>
        <end position="96"/>
    </location>
</feature>
<dbReference type="InterPro" id="IPR051791">
    <property type="entry name" value="Pra-immunoreactive"/>
</dbReference>
<feature type="transmembrane region" description="Helical" evidence="6">
    <location>
        <begin position="20"/>
        <end position="41"/>
    </location>
</feature>
<evidence type="ECO:0000256" key="6">
    <source>
        <dbReference type="SAM" id="Phobius"/>
    </source>
</evidence>
<proteinExistence type="predicted"/>
<accession>A0A2W7TAA0</accession>
<sequence>MEYKKRCEILEDGKWVLASFGMRALSIILDFLFLGIIIYLFQKIIQLSGIQLKHIKIEGFTHIDIEGYGMNPTEKFIIKAILVCLPTIYFTLITYFTNGQTLGKKITGIKVIALYHKHLGLWHCLERSLGYVASSLELGLGFFQSLWNTNRMTLHDKIAETIVVRKYKRVKLQH</sequence>
<dbReference type="PANTHER" id="PTHR36115:SF6">
    <property type="entry name" value="PROLINE-RICH ANTIGEN HOMOLOG"/>
    <property type="match status" value="1"/>
</dbReference>